<evidence type="ECO:0000313" key="1">
    <source>
        <dbReference type="EMBL" id="RPA77795.1"/>
    </source>
</evidence>
<keyword evidence="2" id="KW-1185">Reference proteome</keyword>
<organism evidence="1 2">
    <name type="scientific">Ascobolus immersus RN42</name>
    <dbReference type="NCBI Taxonomy" id="1160509"/>
    <lineage>
        <taxon>Eukaryota</taxon>
        <taxon>Fungi</taxon>
        <taxon>Dikarya</taxon>
        <taxon>Ascomycota</taxon>
        <taxon>Pezizomycotina</taxon>
        <taxon>Pezizomycetes</taxon>
        <taxon>Pezizales</taxon>
        <taxon>Ascobolaceae</taxon>
        <taxon>Ascobolus</taxon>
    </lineage>
</organism>
<sequence length="116" mass="13010">MSADRDIVFSDRSLTGASISHTGTYWQDNLKDLMLARGLNKPEYTVSEHLSVNAPAYQDSDEGANEHTVITVYTCVVTVTEGTSTQPKHMFTTDYVYKLQENAREKVAKKAYDTLK</sequence>
<dbReference type="Proteomes" id="UP000275078">
    <property type="component" value="Unassembled WGS sequence"/>
</dbReference>
<evidence type="ECO:0000313" key="2">
    <source>
        <dbReference type="Proteomes" id="UP000275078"/>
    </source>
</evidence>
<reference evidence="1 2" key="1">
    <citation type="journal article" date="2018" name="Nat. Ecol. Evol.">
        <title>Pezizomycetes genomes reveal the molecular basis of ectomycorrhizal truffle lifestyle.</title>
        <authorList>
            <person name="Murat C."/>
            <person name="Payen T."/>
            <person name="Noel B."/>
            <person name="Kuo A."/>
            <person name="Morin E."/>
            <person name="Chen J."/>
            <person name="Kohler A."/>
            <person name="Krizsan K."/>
            <person name="Balestrini R."/>
            <person name="Da Silva C."/>
            <person name="Montanini B."/>
            <person name="Hainaut M."/>
            <person name="Levati E."/>
            <person name="Barry K.W."/>
            <person name="Belfiori B."/>
            <person name="Cichocki N."/>
            <person name="Clum A."/>
            <person name="Dockter R.B."/>
            <person name="Fauchery L."/>
            <person name="Guy J."/>
            <person name="Iotti M."/>
            <person name="Le Tacon F."/>
            <person name="Lindquist E.A."/>
            <person name="Lipzen A."/>
            <person name="Malagnac F."/>
            <person name="Mello A."/>
            <person name="Molinier V."/>
            <person name="Miyauchi S."/>
            <person name="Poulain J."/>
            <person name="Riccioni C."/>
            <person name="Rubini A."/>
            <person name="Sitrit Y."/>
            <person name="Splivallo R."/>
            <person name="Traeger S."/>
            <person name="Wang M."/>
            <person name="Zifcakova L."/>
            <person name="Wipf D."/>
            <person name="Zambonelli A."/>
            <person name="Paolocci F."/>
            <person name="Nowrousian M."/>
            <person name="Ottonello S."/>
            <person name="Baldrian P."/>
            <person name="Spatafora J.W."/>
            <person name="Henrissat B."/>
            <person name="Nagy L.G."/>
            <person name="Aury J.M."/>
            <person name="Wincker P."/>
            <person name="Grigoriev I.V."/>
            <person name="Bonfante P."/>
            <person name="Martin F.M."/>
        </authorList>
    </citation>
    <scope>NUCLEOTIDE SEQUENCE [LARGE SCALE GENOMIC DNA]</scope>
    <source>
        <strain evidence="1 2">RN42</strain>
    </source>
</reference>
<gene>
    <name evidence="1" type="ORF">BJ508DRAFT_309771</name>
</gene>
<dbReference type="AlphaFoldDB" id="A0A3N4HVG4"/>
<accession>A0A3N4HVG4</accession>
<proteinExistence type="predicted"/>
<protein>
    <submittedName>
        <fullName evidence="1">Uncharacterized protein</fullName>
    </submittedName>
</protein>
<name>A0A3N4HVG4_ASCIM</name>
<dbReference type="EMBL" id="ML119720">
    <property type="protein sequence ID" value="RPA77795.1"/>
    <property type="molecule type" value="Genomic_DNA"/>
</dbReference>